<evidence type="ECO:0000256" key="2">
    <source>
        <dbReference type="ARBA" id="ARBA00001933"/>
    </source>
</evidence>
<comment type="pathway">
    <text evidence="3">Porphyrin-containing compound metabolism; protoporphyrin-IX biosynthesis; 5-aminolevulinate from L-glutamyl-tRNA(Glu): step 2/2.</text>
</comment>
<dbReference type="InterPro" id="IPR004639">
    <property type="entry name" value="4pyrrol_synth_GluAld_NH2Trfase"/>
</dbReference>
<dbReference type="PANTHER" id="PTHR43713:SF3">
    <property type="entry name" value="GLUTAMATE-1-SEMIALDEHYDE 2,1-AMINOMUTASE 1, CHLOROPLASTIC-RELATED"/>
    <property type="match status" value="1"/>
</dbReference>
<comment type="similarity">
    <text evidence="4 8">Belongs to the class-III pyridoxal-phosphate-dependent aminotransferase family. HemL subfamily.</text>
</comment>
<evidence type="ECO:0000256" key="1">
    <source>
        <dbReference type="ARBA" id="ARBA00001579"/>
    </source>
</evidence>
<dbReference type="CDD" id="cd00610">
    <property type="entry name" value="OAT_like"/>
    <property type="match status" value="1"/>
</dbReference>
<comment type="cofactor">
    <cofactor evidence="2 8">
        <name>pyridoxal 5'-phosphate</name>
        <dbReference type="ChEBI" id="CHEBI:597326"/>
    </cofactor>
</comment>
<evidence type="ECO:0000313" key="9">
    <source>
        <dbReference type="EMBL" id="NDL66239.1"/>
    </source>
</evidence>
<evidence type="ECO:0000313" key="10">
    <source>
        <dbReference type="Proteomes" id="UP000461585"/>
    </source>
</evidence>
<comment type="subcellular location">
    <subcellularLocation>
        <location evidence="8">Cytoplasm</location>
    </subcellularLocation>
</comment>
<keyword evidence="7 8" id="KW-0627">Porphyrin biosynthesis</keyword>
<evidence type="ECO:0000256" key="3">
    <source>
        <dbReference type="ARBA" id="ARBA00004819"/>
    </source>
</evidence>
<reference evidence="9 10" key="1">
    <citation type="submission" date="2020-01" db="EMBL/GenBank/DDBJ databases">
        <title>Anaeroalcalibacter tamaniensis gen. nov., sp. nov., moderately halophilic strictly anaerobic fermenter bacterium from mud volcano of Taman peninsula.</title>
        <authorList>
            <person name="Frolova A."/>
            <person name="Merkel A.Y."/>
            <person name="Slobodkin A.I."/>
        </authorList>
    </citation>
    <scope>NUCLEOTIDE SEQUENCE [LARGE SCALE GENOMIC DNA]</scope>
    <source>
        <strain evidence="9 10">F-3ap</strain>
    </source>
</reference>
<keyword evidence="10" id="KW-1185">Reference proteome</keyword>
<dbReference type="EMBL" id="JAAEEH010000001">
    <property type="protein sequence ID" value="NDL66239.1"/>
    <property type="molecule type" value="Genomic_DNA"/>
</dbReference>
<accession>A0A7X5KLT3</accession>
<dbReference type="PROSITE" id="PS00600">
    <property type="entry name" value="AA_TRANSFER_CLASS_3"/>
    <property type="match status" value="1"/>
</dbReference>
<comment type="caution">
    <text evidence="9">The sequence shown here is derived from an EMBL/GenBank/DDBJ whole genome shotgun (WGS) entry which is preliminary data.</text>
</comment>
<proteinExistence type="inferred from homology"/>
<sequence length="434" mass="47076">MRMMDTARSDKLFERAREVIPGGVNSPVRAFASVGRHPLFVERAEGARVWDVDGNAFIDYIGSWGPSILGHASPVALEGIGEQALKGTTYGLPTELEIQMAEQIVEAFPGMDMVRMVNSGTEATMSAIRLARGFTGREMVVKFEGCYHGHADQLLVKSGSGALTLGIPTSAGVPGESTRNTLVGSYNDLQGLEELFRNNGGRIAAVIMEPVPGNMGVVAPREGFLMGVRSLCDRHGSLLIFDEVISGFRLAYGGAQTVYGIRPDITCLGKIIGGGLPVGAYGGRREIMSRVAPAGDVYQAGTLSGNPLAMRMGLQVLRHLAKHPEFYRELEEKARFLEEGFGANLRRCGVEAAVNRVGTMVCQFFAKGPVETYRQVMESDTKRYAAYFNRMLEQGILMPPSQFEALFLSGAHEERMLEMTVSAHGKAMETLAEL</sequence>
<evidence type="ECO:0000256" key="7">
    <source>
        <dbReference type="ARBA" id="ARBA00023244"/>
    </source>
</evidence>
<evidence type="ECO:0000256" key="6">
    <source>
        <dbReference type="ARBA" id="ARBA00023235"/>
    </source>
</evidence>
<dbReference type="AlphaFoldDB" id="A0A7X5KLT3"/>
<name>A0A7X5KLT3_9FIRM</name>
<gene>
    <name evidence="8 9" type="primary">hemL</name>
    <name evidence="9" type="ORF">GXN74_00575</name>
</gene>
<dbReference type="InterPro" id="IPR005814">
    <property type="entry name" value="Aminotrans_3"/>
</dbReference>
<dbReference type="Proteomes" id="UP000461585">
    <property type="component" value="Unassembled WGS sequence"/>
</dbReference>
<dbReference type="FunFam" id="3.40.640.10:FF:000021">
    <property type="entry name" value="Glutamate-1-semialdehyde 2,1-aminomutase"/>
    <property type="match status" value="1"/>
</dbReference>
<evidence type="ECO:0000256" key="5">
    <source>
        <dbReference type="ARBA" id="ARBA00022898"/>
    </source>
</evidence>
<dbReference type="SUPFAM" id="SSF53383">
    <property type="entry name" value="PLP-dependent transferases"/>
    <property type="match status" value="1"/>
</dbReference>
<dbReference type="PANTHER" id="PTHR43713">
    <property type="entry name" value="GLUTAMATE-1-SEMIALDEHYDE 2,1-AMINOMUTASE"/>
    <property type="match status" value="1"/>
</dbReference>
<dbReference type="GO" id="GO:0030170">
    <property type="term" value="F:pyridoxal phosphate binding"/>
    <property type="evidence" value="ECO:0007669"/>
    <property type="project" value="InterPro"/>
</dbReference>
<keyword evidence="8" id="KW-0963">Cytoplasm</keyword>
<dbReference type="InterPro" id="IPR015421">
    <property type="entry name" value="PyrdxlP-dep_Trfase_major"/>
</dbReference>
<comment type="catalytic activity">
    <reaction evidence="1 8">
        <text>(S)-4-amino-5-oxopentanoate = 5-aminolevulinate</text>
        <dbReference type="Rhea" id="RHEA:14265"/>
        <dbReference type="ChEBI" id="CHEBI:57501"/>
        <dbReference type="ChEBI" id="CHEBI:356416"/>
        <dbReference type="EC" id="5.4.3.8"/>
    </reaction>
</comment>
<dbReference type="GO" id="GO:0005737">
    <property type="term" value="C:cytoplasm"/>
    <property type="evidence" value="ECO:0007669"/>
    <property type="project" value="UniProtKB-SubCell"/>
</dbReference>
<dbReference type="GO" id="GO:0008483">
    <property type="term" value="F:transaminase activity"/>
    <property type="evidence" value="ECO:0007669"/>
    <property type="project" value="InterPro"/>
</dbReference>
<feature type="modified residue" description="N6-(pyridoxal phosphate)lysine" evidence="8">
    <location>
        <position position="270"/>
    </location>
</feature>
<dbReference type="UniPathway" id="UPA00251">
    <property type="reaction ID" value="UER00317"/>
</dbReference>
<dbReference type="NCBIfam" id="TIGR00713">
    <property type="entry name" value="hemL"/>
    <property type="match status" value="1"/>
</dbReference>
<dbReference type="GO" id="GO:0042286">
    <property type="term" value="F:glutamate-1-semialdehyde 2,1-aminomutase activity"/>
    <property type="evidence" value="ECO:0007669"/>
    <property type="project" value="UniProtKB-UniRule"/>
</dbReference>
<dbReference type="Gene3D" id="3.90.1150.10">
    <property type="entry name" value="Aspartate Aminotransferase, domain 1"/>
    <property type="match status" value="1"/>
</dbReference>
<keyword evidence="5 8" id="KW-0663">Pyridoxal phosphate</keyword>
<dbReference type="NCBIfam" id="NF000818">
    <property type="entry name" value="PRK00062.1"/>
    <property type="match status" value="1"/>
</dbReference>
<dbReference type="Gene3D" id="3.40.640.10">
    <property type="entry name" value="Type I PLP-dependent aspartate aminotransferase-like (Major domain)"/>
    <property type="match status" value="1"/>
</dbReference>
<keyword evidence="6 8" id="KW-0413">Isomerase</keyword>
<dbReference type="EC" id="5.4.3.8" evidence="8"/>
<dbReference type="InterPro" id="IPR015424">
    <property type="entry name" value="PyrdxlP-dep_Trfase"/>
</dbReference>
<evidence type="ECO:0000256" key="4">
    <source>
        <dbReference type="ARBA" id="ARBA00008981"/>
    </source>
</evidence>
<comment type="subunit">
    <text evidence="8">Homodimer.</text>
</comment>
<evidence type="ECO:0000256" key="8">
    <source>
        <dbReference type="HAMAP-Rule" id="MF_00375"/>
    </source>
</evidence>
<dbReference type="GO" id="GO:0006782">
    <property type="term" value="P:protoporphyrinogen IX biosynthetic process"/>
    <property type="evidence" value="ECO:0007669"/>
    <property type="project" value="UniProtKB-UniRule"/>
</dbReference>
<protein>
    <recommendedName>
        <fullName evidence="8">Glutamate-1-semialdehyde 2,1-aminomutase</fullName>
        <shortName evidence="8">GSA</shortName>
        <ecNumber evidence="8">5.4.3.8</ecNumber>
    </recommendedName>
    <alternativeName>
        <fullName evidence="8">Glutamate-1-semialdehyde aminotransferase</fullName>
        <shortName evidence="8">GSA-AT</shortName>
    </alternativeName>
</protein>
<dbReference type="InterPro" id="IPR015422">
    <property type="entry name" value="PyrdxlP-dep_Trfase_small"/>
</dbReference>
<dbReference type="Pfam" id="PF00202">
    <property type="entry name" value="Aminotran_3"/>
    <property type="match status" value="1"/>
</dbReference>
<dbReference type="InterPro" id="IPR049704">
    <property type="entry name" value="Aminotrans_3_PPA_site"/>
</dbReference>
<dbReference type="HAMAP" id="MF_00375">
    <property type="entry name" value="HemL_aminotrans_3"/>
    <property type="match status" value="1"/>
</dbReference>
<organism evidence="9 10">
    <name type="scientific">Anaerotalea alkaliphila</name>
    <dbReference type="NCBI Taxonomy" id="2662126"/>
    <lineage>
        <taxon>Bacteria</taxon>
        <taxon>Bacillati</taxon>
        <taxon>Bacillota</taxon>
        <taxon>Clostridia</taxon>
        <taxon>Eubacteriales</taxon>
        <taxon>Anaerotalea</taxon>
    </lineage>
</organism>